<comment type="subcellular location">
    <subcellularLocation>
        <location evidence="1">Cell membrane</location>
        <topology evidence="1">Multi-pass membrane protein</topology>
    </subcellularLocation>
</comment>
<proteinExistence type="predicted"/>
<evidence type="ECO:0000256" key="6">
    <source>
        <dbReference type="SAM" id="MobiDB-lite"/>
    </source>
</evidence>
<gene>
    <name evidence="9" type="ORF">GCM10023195_52750</name>
</gene>
<dbReference type="Proteomes" id="UP001500212">
    <property type="component" value="Unassembled WGS sequence"/>
</dbReference>
<dbReference type="PANTHER" id="PTHR34697:SF2">
    <property type="entry name" value="PHOSPHATIDYLGLYCEROL LYSYLTRANSFERASE"/>
    <property type="match status" value="1"/>
</dbReference>
<feature type="domain" description="Phosphatidylglycerol lysyltransferase C-terminal" evidence="8">
    <location>
        <begin position="236"/>
        <end position="527"/>
    </location>
</feature>
<feature type="transmembrane region" description="Helical" evidence="7">
    <location>
        <begin position="23"/>
        <end position="42"/>
    </location>
</feature>
<keyword evidence="2" id="KW-1003">Cell membrane</keyword>
<evidence type="ECO:0000256" key="5">
    <source>
        <dbReference type="ARBA" id="ARBA00023136"/>
    </source>
</evidence>
<evidence type="ECO:0000256" key="1">
    <source>
        <dbReference type="ARBA" id="ARBA00004651"/>
    </source>
</evidence>
<name>A0ABP8TTB1_9ACTN</name>
<feature type="transmembrane region" description="Helical" evidence="7">
    <location>
        <begin position="84"/>
        <end position="101"/>
    </location>
</feature>
<evidence type="ECO:0000259" key="8">
    <source>
        <dbReference type="Pfam" id="PF09924"/>
    </source>
</evidence>
<comment type="caution">
    <text evidence="9">The sequence shown here is derived from an EMBL/GenBank/DDBJ whole genome shotgun (WGS) entry which is preliminary data.</text>
</comment>
<evidence type="ECO:0000256" key="4">
    <source>
        <dbReference type="ARBA" id="ARBA00022989"/>
    </source>
</evidence>
<dbReference type="EMBL" id="BAABHJ010000020">
    <property type="protein sequence ID" value="GAA4612334.1"/>
    <property type="molecule type" value="Genomic_DNA"/>
</dbReference>
<dbReference type="SUPFAM" id="SSF55729">
    <property type="entry name" value="Acyl-CoA N-acyltransferases (Nat)"/>
    <property type="match status" value="1"/>
</dbReference>
<dbReference type="InterPro" id="IPR051211">
    <property type="entry name" value="PG_lysyltransferase"/>
</dbReference>
<evidence type="ECO:0000313" key="10">
    <source>
        <dbReference type="Proteomes" id="UP001500212"/>
    </source>
</evidence>
<dbReference type="InterPro" id="IPR024320">
    <property type="entry name" value="LPG_synthase_C"/>
</dbReference>
<dbReference type="PANTHER" id="PTHR34697">
    <property type="entry name" value="PHOSPHATIDYLGLYCEROL LYSYLTRANSFERASE"/>
    <property type="match status" value="1"/>
</dbReference>
<keyword evidence="4 7" id="KW-1133">Transmembrane helix</keyword>
<feature type="region of interest" description="Disordered" evidence="6">
    <location>
        <begin position="558"/>
        <end position="582"/>
    </location>
</feature>
<accession>A0ABP8TTB1</accession>
<protein>
    <recommendedName>
        <fullName evidence="8">Phosphatidylglycerol lysyltransferase C-terminal domain-containing protein</fullName>
    </recommendedName>
</protein>
<dbReference type="Pfam" id="PF09924">
    <property type="entry name" value="LPG_synthase_C"/>
    <property type="match status" value="1"/>
</dbReference>
<reference evidence="10" key="1">
    <citation type="journal article" date="2019" name="Int. J. Syst. Evol. Microbiol.">
        <title>The Global Catalogue of Microorganisms (GCM) 10K type strain sequencing project: providing services to taxonomists for standard genome sequencing and annotation.</title>
        <authorList>
            <consortium name="The Broad Institute Genomics Platform"/>
            <consortium name="The Broad Institute Genome Sequencing Center for Infectious Disease"/>
            <person name="Wu L."/>
            <person name="Ma J."/>
        </authorList>
    </citation>
    <scope>NUCLEOTIDE SEQUENCE [LARGE SCALE GENOMIC DNA]</scope>
    <source>
        <strain evidence="10">JCM 17938</strain>
    </source>
</reference>
<keyword evidence="10" id="KW-1185">Reference proteome</keyword>
<keyword evidence="5 7" id="KW-0472">Membrane</keyword>
<evidence type="ECO:0000256" key="2">
    <source>
        <dbReference type="ARBA" id="ARBA00022475"/>
    </source>
</evidence>
<keyword evidence="3 7" id="KW-0812">Transmembrane</keyword>
<feature type="transmembrane region" description="Helical" evidence="7">
    <location>
        <begin position="62"/>
        <end position="79"/>
    </location>
</feature>
<organism evidence="9 10">
    <name type="scientific">Actinoallomurus liliacearum</name>
    <dbReference type="NCBI Taxonomy" id="1080073"/>
    <lineage>
        <taxon>Bacteria</taxon>
        <taxon>Bacillati</taxon>
        <taxon>Actinomycetota</taxon>
        <taxon>Actinomycetes</taxon>
        <taxon>Streptosporangiales</taxon>
        <taxon>Thermomonosporaceae</taxon>
        <taxon>Actinoallomurus</taxon>
    </lineage>
</organism>
<evidence type="ECO:0000256" key="7">
    <source>
        <dbReference type="SAM" id="Phobius"/>
    </source>
</evidence>
<evidence type="ECO:0000313" key="9">
    <source>
        <dbReference type="EMBL" id="GAA4612334.1"/>
    </source>
</evidence>
<dbReference type="InterPro" id="IPR016181">
    <property type="entry name" value="Acyl_CoA_acyltransferase"/>
</dbReference>
<evidence type="ECO:0000256" key="3">
    <source>
        <dbReference type="ARBA" id="ARBA00022692"/>
    </source>
</evidence>
<sequence>MIVVSVAGASALHRMSALHRRPTWPLALPIAAAAVAVALPALSGSTPERPANLVIGDLFPNGQELLLALILLATARGVLLRRRVAYYVILLLTGLSALDALSTWQLGRLVLLTAAIGAFVRYRGEFTASPSRVRTAVRAGLITYGLAIAYGLAVMILQWHQMTPGPSPADAGREILTGLTASGPGPIHFSGSADHWFEASLGVIGGGGLLAMLVTMLTPAPPPPAGTDRERAEAARLVDDQGSDTLAPFVLRSDKSYVFSPDRRAVIGYRVLFGVAVAGGDPAGDPRSYPAAVAEFAALAERSGWRMAVLGARADLLDLWRPYGLRSIEIGDEVLLSPNEFGLSGRSMRNVRQAVQRTRNAGVTTRVAREGDLTADELARLQTVAAEAMGGTEERGFSMNMDDLLTGRHASSVVVIVRDAEGAPIGFQRYLPSACGRRLSLDAMRRVPGAPNGLNERMIVDVMEYARDRGIDEVSLNFAAFRELFDTAERGPLEQGGYRLIHLLDPLIKVESLYLFNRKFRPRYVRRAVAFPSWASLVPVGVALLTLEFGHRRAPRPEPAAAAAADHVPEDGYPSSPWQSAG</sequence>
<feature type="transmembrane region" description="Helical" evidence="7">
    <location>
        <begin position="107"/>
        <end position="124"/>
    </location>
</feature>
<feature type="transmembrane region" description="Helical" evidence="7">
    <location>
        <begin position="136"/>
        <end position="159"/>
    </location>
</feature>